<sequence length="79" mass="9141">METVIGTQAMLAIIIHLVFIILTWWAISAIKWEAIMKQGKVAQIRLFMVLLTLTISSAVSNFFLNYLQYTSNLTFFFHK</sequence>
<evidence type="ECO:0000313" key="2">
    <source>
        <dbReference type="EMBL" id="MBP0725086.1"/>
    </source>
</evidence>
<name>A0A940SJ42_9BACI</name>
<feature type="transmembrane region" description="Helical" evidence="1">
    <location>
        <begin position="47"/>
        <end position="67"/>
    </location>
</feature>
<dbReference type="Proteomes" id="UP000682134">
    <property type="component" value="Unassembled WGS sequence"/>
</dbReference>
<evidence type="ECO:0000313" key="3">
    <source>
        <dbReference type="Proteomes" id="UP000682134"/>
    </source>
</evidence>
<keyword evidence="1" id="KW-1133">Transmembrane helix</keyword>
<keyword evidence="3" id="KW-1185">Reference proteome</keyword>
<proteinExistence type="predicted"/>
<evidence type="ECO:0000256" key="1">
    <source>
        <dbReference type="SAM" id="Phobius"/>
    </source>
</evidence>
<dbReference type="InterPro" id="IPR009526">
    <property type="entry name" value="DUF1146"/>
</dbReference>
<accession>A0A940SJ42</accession>
<protein>
    <submittedName>
        <fullName evidence="2">DUF1146 family protein</fullName>
    </submittedName>
</protein>
<keyword evidence="1" id="KW-0472">Membrane</keyword>
<organism evidence="2 3">
    <name type="scientific">Gottfriedia endophytica</name>
    <dbReference type="NCBI Taxonomy" id="2820819"/>
    <lineage>
        <taxon>Bacteria</taxon>
        <taxon>Bacillati</taxon>
        <taxon>Bacillota</taxon>
        <taxon>Bacilli</taxon>
        <taxon>Bacillales</taxon>
        <taxon>Bacillaceae</taxon>
        <taxon>Gottfriedia</taxon>
    </lineage>
</organism>
<comment type="caution">
    <text evidence="2">The sequence shown here is derived from an EMBL/GenBank/DDBJ whole genome shotgun (WGS) entry which is preliminary data.</text>
</comment>
<dbReference type="NCBIfam" id="TIGR02327">
    <property type="entry name" value="int_mem_ywzB"/>
    <property type="match status" value="1"/>
</dbReference>
<dbReference type="Pfam" id="PF06612">
    <property type="entry name" value="DUF1146"/>
    <property type="match status" value="1"/>
</dbReference>
<keyword evidence="1" id="KW-0812">Transmembrane</keyword>
<dbReference type="EMBL" id="JAGIYQ010000004">
    <property type="protein sequence ID" value="MBP0725086.1"/>
    <property type="molecule type" value="Genomic_DNA"/>
</dbReference>
<feature type="transmembrane region" description="Helical" evidence="1">
    <location>
        <begin position="6"/>
        <end position="27"/>
    </location>
</feature>
<gene>
    <name evidence="2" type="ORF">J5Y03_07755</name>
</gene>
<dbReference type="AlphaFoldDB" id="A0A940SJ42"/>
<reference evidence="2" key="1">
    <citation type="submission" date="2021-04" db="EMBL/GenBank/DDBJ databases">
        <title>Genome seq and assembly of Bacillus sp.</title>
        <authorList>
            <person name="Chhetri G."/>
        </authorList>
    </citation>
    <scope>NUCLEOTIDE SEQUENCE</scope>
    <source>
        <strain evidence="2">RG28</strain>
    </source>
</reference>